<protein>
    <submittedName>
        <fullName evidence="1">Uncharacterized protein</fullName>
    </submittedName>
</protein>
<sequence length="11" mass="1330">MTLLRVQVTIR</sequence>
<reference evidence="1" key="1">
    <citation type="submission" date="2018-02" db="EMBL/GenBank/DDBJ databases">
        <title>Rhizophora mucronata_Transcriptome.</title>
        <authorList>
            <person name="Meera S.P."/>
            <person name="Sreeshan A."/>
            <person name="Augustine A."/>
        </authorList>
    </citation>
    <scope>NUCLEOTIDE SEQUENCE</scope>
    <source>
        <tissue evidence="1">Leaf</tissue>
    </source>
</reference>
<organism evidence="1">
    <name type="scientific">Rhizophora mucronata</name>
    <name type="common">Asiatic mangrove</name>
    <dbReference type="NCBI Taxonomy" id="61149"/>
    <lineage>
        <taxon>Eukaryota</taxon>
        <taxon>Viridiplantae</taxon>
        <taxon>Streptophyta</taxon>
        <taxon>Embryophyta</taxon>
        <taxon>Tracheophyta</taxon>
        <taxon>Spermatophyta</taxon>
        <taxon>Magnoliopsida</taxon>
        <taxon>eudicotyledons</taxon>
        <taxon>Gunneridae</taxon>
        <taxon>Pentapetalae</taxon>
        <taxon>rosids</taxon>
        <taxon>fabids</taxon>
        <taxon>Malpighiales</taxon>
        <taxon>Rhizophoraceae</taxon>
        <taxon>Rhizophora</taxon>
    </lineage>
</organism>
<name>A0A2P2J3D9_RHIMU</name>
<evidence type="ECO:0000313" key="1">
    <source>
        <dbReference type="EMBL" id="MBW87950.1"/>
    </source>
</evidence>
<accession>A0A2P2J3D9</accession>
<proteinExistence type="predicted"/>
<dbReference type="EMBL" id="GGEC01007467">
    <property type="protein sequence ID" value="MBW87950.1"/>
    <property type="molecule type" value="Transcribed_RNA"/>
</dbReference>